<keyword evidence="3" id="KW-1185">Reference proteome</keyword>
<dbReference type="AlphaFoldDB" id="B2A6U2"/>
<dbReference type="InParanoid" id="B2A6U2"/>
<dbReference type="OrthoDB" id="9788295at2"/>
<proteinExistence type="predicted"/>
<organism evidence="2 3">
    <name type="scientific">Natranaerobius thermophilus (strain ATCC BAA-1301 / DSM 18059 / JW/NM-WN-LF)</name>
    <dbReference type="NCBI Taxonomy" id="457570"/>
    <lineage>
        <taxon>Bacteria</taxon>
        <taxon>Bacillati</taxon>
        <taxon>Bacillota</taxon>
        <taxon>Clostridia</taxon>
        <taxon>Natranaerobiales</taxon>
        <taxon>Natranaerobiaceae</taxon>
        <taxon>Natranaerobius</taxon>
    </lineage>
</organism>
<protein>
    <recommendedName>
        <fullName evidence="1">Coenzyme F420:L-glutamate ligase-like domain-containing protein</fullName>
    </recommendedName>
</protein>
<evidence type="ECO:0000259" key="1">
    <source>
        <dbReference type="Pfam" id="PF01996"/>
    </source>
</evidence>
<dbReference type="KEGG" id="nth:Nther_0628"/>
<feature type="domain" description="Coenzyme F420:L-glutamate ligase-like" evidence="1">
    <location>
        <begin position="11"/>
        <end position="256"/>
    </location>
</feature>
<dbReference type="Pfam" id="PF01996">
    <property type="entry name" value="F420_ligase"/>
    <property type="match status" value="1"/>
</dbReference>
<dbReference type="PANTHER" id="PTHR47917">
    <property type="match status" value="1"/>
</dbReference>
<dbReference type="Gene3D" id="3.30.1330.100">
    <property type="entry name" value="CofE-like"/>
    <property type="match status" value="2"/>
</dbReference>
<dbReference type="PANTHER" id="PTHR47917:SF1">
    <property type="entry name" value="COENZYME F420:L-GLUTAMATE LIGASE"/>
    <property type="match status" value="1"/>
</dbReference>
<dbReference type="eggNOG" id="COG1478">
    <property type="taxonomic scope" value="Bacteria"/>
</dbReference>
<dbReference type="HOGENOM" id="CLU_051152_1_1_9"/>
<accession>B2A6U2</accession>
<dbReference type="RefSeq" id="WP_012447107.1">
    <property type="nucleotide sequence ID" value="NC_010718.1"/>
</dbReference>
<gene>
    <name evidence="2" type="ordered locus">Nther_0628</name>
</gene>
<dbReference type="Proteomes" id="UP000001683">
    <property type="component" value="Chromosome"/>
</dbReference>
<dbReference type="STRING" id="457570.Nther_0628"/>
<sequence>MKVAKLIGLDKTPDIKPGHDLAQIISENMVKESLELVSGDIVVISSKIVSKAENRIIDLNYVSPGKKAKSLSQLTGKDAARIQVILEEAEQVVGYLSLKKLVQDRGFVESYFGNEDAHKMLQNNEAVLFTVMPSGQLMTDGGTDFSNVKGKRVLSLLPRKPMESAEEIRTQLESIWNCSLGVVVSDSEIRALRQGTADIAIGYSGITPLEQGFGKQDLYGEPTFGGVDSICDQIANSAALLMGQRDENVPVVILKGLANFQENYVKIDSKPELPYSYMARFIKEVAISRFKLYTWPLLALLRND</sequence>
<evidence type="ECO:0000313" key="3">
    <source>
        <dbReference type="Proteomes" id="UP000001683"/>
    </source>
</evidence>
<dbReference type="SUPFAM" id="SSF144010">
    <property type="entry name" value="CofE-like"/>
    <property type="match status" value="1"/>
</dbReference>
<name>B2A6U2_NATTJ</name>
<reference evidence="2 3" key="1">
    <citation type="submission" date="2008-04" db="EMBL/GenBank/DDBJ databases">
        <title>Complete sequence of chromosome of Natranaerobius thermophilus JW/NM-WN-LF.</title>
        <authorList>
            <consortium name="US DOE Joint Genome Institute"/>
            <person name="Copeland A."/>
            <person name="Lucas S."/>
            <person name="Lapidus A."/>
            <person name="Glavina del Rio T."/>
            <person name="Dalin E."/>
            <person name="Tice H."/>
            <person name="Bruce D."/>
            <person name="Goodwin L."/>
            <person name="Pitluck S."/>
            <person name="Chertkov O."/>
            <person name="Brettin T."/>
            <person name="Detter J.C."/>
            <person name="Han C."/>
            <person name="Kuske C.R."/>
            <person name="Schmutz J."/>
            <person name="Larimer F."/>
            <person name="Land M."/>
            <person name="Hauser L."/>
            <person name="Kyrpides N."/>
            <person name="Lykidis A."/>
            <person name="Mesbah N.M."/>
            <person name="Wiegel J."/>
        </authorList>
    </citation>
    <scope>NUCLEOTIDE SEQUENCE [LARGE SCALE GENOMIC DNA]</scope>
    <source>
        <strain evidence="3">ATCC BAA-1301 / DSM 18059 / JW/NM-WN-LF</strain>
    </source>
</reference>
<reference evidence="2 3" key="2">
    <citation type="journal article" date="2011" name="J. Bacteriol.">
        <title>Complete genome sequence of the anaerobic, halophilic alkalithermophile Natranaerobius thermophilus JW/NM-WN-LF.</title>
        <authorList>
            <person name="Zhao B."/>
            <person name="Mesbah N.M."/>
            <person name="Dalin E."/>
            <person name="Goodwin L."/>
            <person name="Nolan M."/>
            <person name="Pitluck S."/>
            <person name="Chertkov O."/>
            <person name="Brettin T.S."/>
            <person name="Han J."/>
            <person name="Larimer F.W."/>
            <person name="Land M.L."/>
            <person name="Hauser L."/>
            <person name="Kyrpides N."/>
            <person name="Wiegel J."/>
        </authorList>
    </citation>
    <scope>NUCLEOTIDE SEQUENCE [LARGE SCALE GENOMIC DNA]</scope>
    <source>
        <strain evidence="3">ATCC BAA-1301 / DSM 18059 / JW/NM-WN-LF</strain>
    </source>
</reference>
<dbReference type="InterPro" id="IPR002847">
    <property type="entry name" value="F420-0_gamma-glut_ligase-dom"/>
</dbReference>
<dbReference type="GO" id="GO:0052618">
    <property type="term" value="F:coenzyme F420-0:L-glutamate ligase activity"/>
    <property type="evidence" value="ECO:0007669"/>
    <property type="project" value="TreeGrafter"/>
</dbReference>
<evidence type="ECO:0000313" key="2">
    <source>
        <dbReference type="EMBL" id="ACB84223.1"/>
    </source>
</evidence>
<dbReference type="EMBL" id="CP001034">
    <property type="protein sequence ID" value="ACB84223.1"/>
    <property type="molecule type" value="Genomic_DNA"/>
</dbReference>